<dbReference type="Proteomes" id="UP000601108">
    <property type="component" value="Unassembled WGS sequence"/>
</dbReference>
<dbReference type="Pfam" id="PF08406">
    <property type="entry name" value="CbbQ_C"/>
    <property type="match status" value="1"/>
</dbReference>
<name>A0A918JW36_9FLAO</name>
<evidence type="ECO:0000259" key="4">
    <source>
        <dbReference type="Pfam" id="PF07728"/>
    </source>
</evidence>
<comment type="similarity">
    <text evidence="1">Belongs to the CbbQ/NirQ/NorQ/GpvN family.</text>
</comment>
<dbReference type="InterPro" id="IPR001270">
    <property type="entry name" value="ClpA/B"/>
</dbReference>
<keyword evidence="7" id="KW-1185">Reference proteome</keyword>
<keyword evidence="3" id="KW-0067">ATP-binding</keyword>
<keyword evidence="2" id="KW-0547">Nucleotide-binding</keyword>
<evidence type="ECO:0000313" key="7">
    <source>
        <dbReference type="Proteomes" id="UP000601108"/>
    </source>
</evidence>
<dbReference type="InterPro" id="IPR011704">
    <property type="entry name" value="ATPase_dyneun-rel_AAA"/>
</dbReference>
<feature type="domain" description="CbbQ/NirQ/NorQ C-terminal" evidence="5">
    <location>
        <begin position="198"/>
        <end position="281"/>
    </location>
</feature>
<dbReference type="GO" id="GO:0016887">
    <property type="term" value="F:ATP hydrolysis activity"/>
    <property type="evidence" value="ECO:0007669"/>
    <property type="project" value="InterPro"/>
</dbReference>
<sequence>MSNLSRHTSPINGNKTIVSKTTIKITPQKPFYRPIAKEIEVFEHAYKNKLPILLKGPTGTGKTRFVEYIAYKLEKKLITISCHEETSSTDLIGRYIIKGAETIWINGPLTKAVKEGAIIYLDEIAEARPDVIVAIHSLTDHRRELFIDKLGKNIKAHQDFILVASFNPGYQKGFKELKPSTRQRFIAISFQYPSPQIESEIIENETGIEEALAKKLVHIATKIRNLTELGLTETVSTRLLVDAAKLIHSGLPKRLSVKVAVVEPLTDDLEITNALTDLCDLMI</sequence>
<protein>
    <submittedName>
        <fullName evidence="6">CbbQ/NirQ/NorQ/GpvN family protein</fullName>
    </submittedName>
</protein>
<dbReference type="InterPro" id="IPR013615">
    <property type="entry name" value="CbbQ_C"/>
</dbReference>
<dbReference type="GO" id="GO:0005524">
    <property type="term" value="F:ATP binding"/>
    <property type="evidence" value="ECO:0007669"/>
    <property type="project" value="UniProtKB-KW"/>
</dbReference>
<accession>A0A918JW36</accession>
<dbReference type="PANTHER" id="PTHR42759:SF7">
    <property type="entry name" value="DENITRIFICATION REGULATORY PROTEIN NIRQ"/>
    <property type="match status" value="1"/>
</dbReference>
<dbReference type="PRINTS" id="PR00300">
    <property type="entry name" value="CLPPROTEASEA"/>
</dbReference>
<dbReference type="PANTHER" id="PTHR42759">
    <property type="entry name" value="MOXR FAMILY PROTEIN"/>
    <property type="match status" value="1"/>
</dbReference>
<comment type="caution">
    <text evidence="6">The sequence shown here is derived from an EMBL/GenBank/DDBJ whole genome shotgun (WGS) entry which is preliminary data.</text>
</comment>
<evidence type="ECO:0000256" key="1">
    <source>
        <dbReference type="ARBA" id="ARBA00009417"/>
    </source>
</evidence>
<dbReference type="SUPFAM" id="SSF52540">
    <property type="entry name" value="P-loop containing nucleoside triphosphate hydrolases"/>
    <property type="match status" value="1"/>
</dbReference>
<evidence type="ECO:0000313" key="6">
    <source>
        <dbReference type="EMBL" id="GGX17877.1"/>
    </source>
</evidence>
<evidence type="ECO:0000259" key="5">
    <source>
        <dbReference type="Pfam" id="PF08406"/>
    </source>
</evidence>
<feature type="domain" description="ATPase dynein-related AAA" evidence="4">
    <location>
        <begin position="51"/>
        <end position="185"/>
    </location>
</feature>
<dbReference type="Gene3D" id="3.40.50.300">
    <property type="entry name" value="P-loop containing nucleotide triphosphate hydrolases"/>
    <property type="match status" value="1"/>
</dbReference>
<dbReference type="InterPro" id="IPR050764">
    <property type="entry name" value="CbbQ/NirQ/NorQ/GpvN"/>
</dbReference>
<dbReference type="AlphaFoldDB" id="A0A918JW36"/>
<dbReference type="InterPro" id="IPR027417">
    <property type="entry name" value="P-loop_NTPase"/>
</dbReference>
<organism evidence="6 7">
    <name type="scientific">Aquimarina muelleri</name>
    <dbReference type="NCBI Taxonomy" id="279356"/>
    <lineage>
        <taxon>Bacteria</taxon>
        <taxon>Pseudomonadati</taxon>
        <taxon>Bacteroidota</taxon>
        <taxon>Flavobacteriia</taxon>
        <taxon>Flavobacteriales</taxon>
        <taxon>Flavobacteriaceae</taxon>
        <taxon>Aquimarina</taxon>
    </lineage>
</organism>
<evidence type="ECO:0000256" key="2">
    <source>
        <dbReference type="ARBA" id="ARBA00022741"/>
    </source>
</evidence>
<dbReference type="EMBL" id="BMWS01000011">
    <property type="protein sequence ID" value="GGX17877.1"/>
    <property type="molecule type" value="Genomic_DNA"/>
</dbReference>
<gene>
    <name evidence="6" type="primary">norQ</name>
    <name evidence="6" type="ORF">GCM10007384_19130</name>
</gene>
<dbReference type="Pfam" id="PF07728">
    <property type="entry name" value="AAA_5"/>
    <property type="match status" value="1"/>
</dbReference>
<evidence type="ECO:0000256" key="3">
    <source>
        <dbReference type="ARBA" id="ARBA00022840"/>
    </source>
</evidence>
<proteinExistence type="inferred from homology"/>
<reference evidence="6 7" key="1">
    <citation type="journal article" date="2014" name="Int. J. Syst. Evol. Microbiol.">
        <title>Complete genome sequence of Corynebacterium casei LMG S-19264T (=DSM 44701T), isolated from a smear-ripened cheese.</title>
        <authorList>
            <consortium name="US DOE Joint Genome Institute (JGI-PGF)"/>
            <person name="Walter F."/>
            <person name="Albersmeier A."/>
            <person name="Kalinowski J."/>
            <person name="Ruckert C."/>
        </authorList>
    </citation>
    <scope>NUCLEOTIDE SEQUENCE [LARGE SCALE GENOMIC DNA]</scope>
    <source>
        <strain evidence="6 7">KCTC 12285</strain>
    </source>
</reference>
<dbReference type="RefSeq" id="WP_081414662.1">
    <property type="nucleotide sequence ID" value="NZ_BMWS01000011.1"/>
</dbReference>